<keyword evidence="18" id="KW-0732">Signal</keyword>
<evidence type="ECO:0000256" key="11">
    <source>
        <dbReference type="ARBA" id="ARBA00023279"/>
    </source>
</evidence>
<dbReference type="InterPro" id="IPR055355">
    <property type="entry name" value="ZP-C"/>
</dbReference>
<accession>A0AAY4D7W3</accession>
<protein>
    <recommendedName>
        <fullName evidence="14">Zona pellucida sperm-binding protein 4</fullName>
    </recommendedName>
    <alternativeName>
        <fullName evidence="16">Zona pellucida glycoprotein 4</fullName>
    </alternativeName>
    <alternativeName>
        <fullName evidence="15">Zona pellucida protein B</fullName>
    </alternativeName>
</protein>
<evidence type="ECO:0000313" key="22">
    <source>
        <dbReference type="Proteomes" id="UP000694580"/>
    </source>
</evidence>
<dbReference type="GO" id="GO:0060468">
    <property type="term" value="P:prevention of polyspermy"/>
    <property type="evidence" value="ECO:0007669"/>
    <property type="project" value="TreeGrafter"/>
</dbReference>
<dbReference type="Gene3D" id="4.10.110.10">
    <property type="entry name" value="Spasmolytic Protein, domain 1"/>
    <property type="match status" value="1"/>
</dbReference>
<dbReference type="SUPFAM" id="SSF57492">
    <property type="entry name" value="Trefoil"/>
    <property type="match status" value="1"/>
</dbReference>
<comment type="function">
    <text evidence="13">Component of the zona pellucida, an extracellular matrix surrounding oocytes which mediates sperm binding, induction of the acrosome reaction and prevents post-fertilization polyspermy. The zona pellucida is composed of 3 to 4 glycoproteins, ZP1, ZP2, ZP3, and ZP4. ZP4 may act as a sperm receptor.</text>
</comment>
<sequence length="424" mass="47301">IKESWSRLTASAICAVFSLIWCCNAQPLWQQQPAKPRDHVPQQQPSRWFLETTNQVVPQQQASPVNNMIQTPHHLRDPATQFQTKGYSDGLCQVRESDRVPCGDSSATRANCESVNCCFDGRQCYYGSAVTLQCTRDGQFVIVVAKDVTLPELSLDSLRLLEGSGGPCVPIDSNAAFVIYQFPFTSCGTTVKEEHGYIVYENIMFSTYEVGIGPRGSITRDSSFELYIQCRYSDTAVEALVLDVNPLPPPSNVALGGPLRVALRLANGPCTTKGSAEVYSSFYTDMEYPVTKVLREPVYVEVHILERTDPNIVLLLDHCWATSTQDPLSQPQWDLLIDGCPYNEDHYLTTVVPVDSTSGLQFPTHYKRFVMKMFTFVQDTSLLPLETTVFIHCSTSVCLPSASEPCQQACRSRKRELSYVISTL</sequence>
<evidence type="ECO:0000256" key="9">
    <source>
        <dbReference type="ARBA" id="ARBA00023157"/>
    </source>
</evidence>
<evidence type="ECO:0000256" key="12">
    <source>
        <dbReference type="ARBA" id="ARBA00024183"/>
    </source>
</evidence>
<name>A0AAY4D7W3_9TELE</name>
<keyword evidence="2" id="KW-1003">Cell membrane</keyword>
<dbReference type="PROSITE" id="PS00682">
    <property type="entry name" value="ZP_1"/>
    <property type="match status" value="1"/>
</dbReference>
<feature type="domain" description="ZP" evidence="19">
    <location>
        <begin position="133"/>
        <end position="413"/>
    </location>
</feature>
<feature type="chain" id="PRO_5044196236" description="Zona pellucida sperm-binding protein 4" evidence="18">
    <location>
        <begin position="26"/>
        <end position="424"/>
    </location>
</feature>
<keyword evidence="7" id="KW-1133">Transmembrane helix</keyword>
<dbReference type="PANTHER" id="PTHR23343">
    <property type="entry name" value="ZONA PELLUCIDA SPERM-BINDING PROTEIN"/>
    <property type="match status" value="1"/>
</dbReference>
<dbReference type="GeneTree" id="ENSGT00940000163253"/>
<dbReference type="InterPro" id="IPR055356">
    <property type="entry name" value="ZP-N"/>
</dbReference>
<dbReference type="Pfam" id="PF00100">
    <property type="entry name" value="Zona_pellucida"/>
    <property type="match status" value="1"/>
</dbReference>
<dbReference type="InterPro" id="IPR051148">
    <property type="entry name" value="Zona_Pellucida_Domain_gp"/>
</dbReference>
<feature type="domain" description="P-type" evidence="20">
    <location>
        <begin position="90"/>
        <end position="128"/>
    </location>
</feature>
<dbReference type="SMART" id="SM00018">
    <property type="entry name" value="PD"/>
    <property type="match status" value="1"/>
</dbReference>
<dbReference type="GO" id="GO:0005886">
    <property type="term" value="C:plasma membrane"/>
    <property type="evidence" value="ECO:0007669"/>
    <property type="project" value="UniProtKB-SubCell"/>
</dbReference>
<evidence type="ECO:0000256" key="5">
    <source>
        <dbReference type="ARBA" id="ARBA00022685"/>
    </source>
</evidence>
<dbReference type="SMART" id="SM00241">
    <property type="entry name" value="ZP"/>
    <property type="match status" value="1"/>
</dbReference>
<feature type="signal peptide" evidence="18">
    <location>
        <begin position="1"/>
        <end position="25"/>
    </location>
</feature>
<dbReference type="GO" id="GO:0035805">
    <property type="term" value="C:egg coat"/>
    <property type="evidence" value="ECO:0007669"/>
    <property type="project" value="UniProtKB-SubCell"/>
</dbReference>
<keyword evidence="8" id="KW-0472">Membrane</keyword>
<evidence type="ECO:0000256" key="14">
    <source>
        <dbReference type="ARBA" id="ARBA00040238"/>
    </source>
</evidence>
<comment type="caution">
    <text evidence="17">Lacks conserved residue(s) required for the propagation of feature annotation.</text>
</comment>
<dbReference type="InterPro" id="IPR042235">
    <property type="entry name" value="ZP-C_dom"/>
</dbReference>
<evidence type="ECO:0000256" key="15">
    <source>
        <dbReference type="ARBA" id="ARBA00042273"/>
    </source>
</evidence>
<keyword evidence="5" id="KW-0165">Cleavage on pair of basic residues</keyword>
<dbReference type="Ensembl" id="ENSDCDT00010051473.1">
    <property type="protein sequence ID" value="ENSDCDP00010041493.1"/>
    <property type="gene ID" value="ENSDCDG00010026322.1"/>
</dbReference>
<dbReference type="GO" id="GO:0007339">
    <property type="term" value="P:binding of sperm to zona pellucida"/>
    <property type="evidence" value="ECO:0007669"/>
    <property type="project" value="TreeGrafter"/>
</dbReference>
<dbReference type="PROSITE" id="PS51034">
    <property type="entry name" value="ZP_2"/>
    <property type="match status" value="1"/>
</dbReference>
<keyword evidence="9 17" id="KW-1015">Disulfide bond</keyword>
<keyword evidence="11" id="KW-0278">Fertilization</keyword>
<evidence type="ECO:0000256" key="8">
    <source>
        <dbReference type="ARBA" id="ARBA00023136"/>
    </source>
</evidence>
<feature type="disulfide bond" evidence="17">
    <location>
        <begin position="102"/>
        <end position="117"/>
    </location>
</feature>
<keyword evidence="3" id="KW-0964">Secreted</keyword>
<evidence type="ECO:0000256" key="7">
    <source>
        <dbReference type="ARBA" id="ARBA00022989"/>
    </source>
</evidence>
<dbReference type="CDD" id="cd00111">
    <property type="entry name" value="Trefoil"/>
    <property type="match status" value="1"/>
</dbReference>
<dbReference type="Pfam" id="PF00088">
    <property type="entry name" value="Trefoil"/>
    <property type="match status" value="1"/>
</dbReference>
<dbReference type="InterPro" id="IPR044913">
    <property type="entry name" value="P_trefoil_dom_sf"/>
</dbReference>
<evidence type="ECO:0000256" key="13">
    <source>
        <dbReference type="ARBA" id="ARBA00037545"/>
    </source>
</evidence>
<dbReference type="InterPro" id="IPR001507">
    <property type="entry name" value="ZP_dom"/>
</dbReference>
<feature type="disulfide bond" evidence="17">
    <location>
        <begin position="92"/>
        <end position="118"/>
    </location>
</feature>
<evidence type="ECO:0000256" key="4">
    <source>
        <dbReference type="ARBA" id="ARBA00022530"/>
    </source>
</evidence>
<evidence type="ECO:0000313" key="21">
    <source>
        <dbReference type="Ensembl" id="ENSDCDP00010041493.1"/>
    </source>
</evidence>
<evidence type="ECO:0000256" key="6">
    <source>
        <dbReference type="ARBA" id="ARBA00022692"/>
    </source>
</evidence>
<evidence type="ECO:0000259" key="19">
    <source>
        <dbReference type="PROSITE" id="PS51034"/>
    </source>
</evidence>
<evidence type="ECO:0000256" key="16">
    <source>
        <dbReference type="ARBA" id="ARBA00042573"/>
    </source>
</evidence>
<keyword evidence="22" id="KW-1185">Reference proteome</keyword>
<dbReference type="Gene3D" id="2.60.40.4100">
    <property type="entry name" value="Zona pellucida, ZP-C domain"/>
    <property type="match status" value="1"/>
</dbReference>
<evidence type="ECO:0000256" key="17">
    <source>
        <dbReference type="PROSITE-ProRule" id="PRU00779"/>
    </source>
</evidence>
<dbReference type="PANTHER" id="PTHR23343:SF31">
    <property type="entry name" value="ZONA PELLUCIDA SPERM-BINDING PROTEIN 4"/>
    <property type="match status" value="1"/>
</dbReference>
<evidence type="ECO:0000256" key="3">
    <source>
        <dbReference type="ARBA" id="ARBA00022525"/>
    </source>
</evidence>
<keyword evidence="6" id="KW-0812">Transmembrane</keyword>
<reference evidence="21 22" key="1">
    <citation type="submission" date="2020-06" db="EMBL/GenBank/DDBJ databases">
        <authorList>
            <consortium name="Wellcome Sanger Institute Data Sharing"/>
        </authorList>
    </citation>
    <scope>NUCLEOTIDE SEQUENCE [LARGE SCALE GENOMIC DNA]</scope>
</reference>
<organism evidence="21 22">
    <name type="scientific">Denticeps clupeoides</name>
    <name type="common">denticle herring</name>
    <dbReference type="NCBI Taxonomy" id="299321"/>
    <lineage>
        <taxon>Eukaryota</taxon>
        <taxon>Metazoa</taxon>
        <taxon>Chordata</taxon>
        <taxon>Craniata</taxon>
        <taxon>Vertebrata</taxon>
        <taxon>Euteleostomi</taxon>
        <taxon>Actinopterygii</taxon>
        <taxon>Neopterygii</taxon>
        <taxon>Teleostei</taxon>
        <taxon>Clupei</taxon>
        <taxon>Clupeiformes</taxon>
        <taxon>Denticipitoidei</taxon>
        <taxon>Denticipitidae</taxon>
        <taxon>Denticeps</taxon>
    </lineage>
</organism>
<dbReference type="GO" id="GO:0032190">
    <property type="term" value="F:acrosin binding"/>
    <property type="evidence" value="ECO:0007669"/>
    <property type="project" value="TreeGrafter"/>
</dbReference>
<evidence type="ECO:0000256" key="10">
    <source>
        <dbReference type="ARBA" id="ARBA00023180"/>
    </source>
</evidence>
<evidence type="ECO:0000256" key="18">
    <source>
        <dbReference type="SAM" id="SignalP"/>
    </source>
</evidence>
<evidence type="ECO:0000256" key="1">
    <source>
        <dbReference type="ARBA" id="ARBA00004251"/>
    </source>
</evidence>
<dbReference type="Gene3D" id="2.60.40.3210">
    <property type="entry name" value="Zona pellucida, ZP-N domain"/>
    <property type="match status" value="1"/>
</dbReference>
<dbReference type="GO" id="GO:0035804">
    <property type="term" value="F:structural constituent of egg coat"/>
    <property type="evidence" value="ECO:0007669"/>
    <property type="project" value="TreeGrafter"/>
</dbReference>
<evidence type="ECO:0000256" key="2">
    <source>
        <dbReference type="ARBA" id="ARBA00022475"/>
    </source>
</evidence>
<dbReference type="AlphaFoldDB" id="A0AAY4D7W3"/>
<dbReference type="Pfam" id="PF23344">
    <property type="entry name" value="ZP-N"/>
    <property type="match status" value="1"/>
</dbReference>
<reference evidence="21" key="2">
    <citation type="submission" date="2025-08" db="UniProtKB">
        <authorList>
            <consortium name="Ensembl"/>
        </authorList>
    </citation>
    <scope>IDENTIFICATION</scope>
</reference>
<evidence type="ECO:0000259" key="20">
    <source>
        <dbReference type="PROSITE" id="PS51448"/>
    </source>
</evidence>
<proteinExistence type="predicted"/>
<dbReference type="Proteomes" id="UP000694580">
    <property type="component" value="Chromosome 5"/>
</dbReference>
<keyword evidence="4" id="KW-0272">Extracellular matrix</keyword>
<comment type="subcellular location">
    <subcellularLocation>
        <location evidence="1">Cell membrane</location>
        <topology evidence="1">Single-pass type I membrane protein</topology>
    </subcellularLocation>
    <subcellularLocation>
        <location evidence="12">Zona pellucida</location>
    </subcellularLocation>
</comment>
<keyword evidence="10" id="KW-0325">Glycoprotein</keyword>
<dbReference type="InterPro" id="IPR000519">
    <property type="entry name" value="P_trefoil_dom"/>
</dbReference>
<dbReference type="PROSITE" id="PS51448">
    <property type="entry name" value="P_TREFOIL_2"/>
    <property type="match status" value="1"/>
</dbReference>
<dbReference type="InterPro" id="IPR017977">
    <property type="entry name" value="ZP_dom_CS"/>
</dbReference>
<reference evidence="21" key="3">
    <citation type="submission" date="2025-09" db="UniProtKB">
        <authorList>
            <consortium name="Ensembl"/>
        </authorList>
    </citation>
    <scope>IDENTIFICATION</scope>
</reference>